<accession>A0A2P2NYW8</accession>
<reference evidence="1" key="1">
    <citation type="submission" date="2018-02" db="EMBL/GenBank/DDBJ databases">
        <title>Rhizophora mucronata_Transcriptome.</title>
        <authorList>
            <person name="Meera S.P."/>
            <person name="Sreeshan A."/>
            <person name="Augustine A."/>
        </authorList>
    </citation>
    <scope>NUCLEOTIDE SEQUENCE</scope>
    <source>
        <tissue evidence="1">Leaf</tissue>
    </source>
</reference>
<evidence type="ECO:0000313" key="1">
    <source>
        <dbReference type="EMBL" id="MBX47680.1"/>
    </source>
</evidence>
<protein>
    <submittedName>
        <fullName evidence="1">Uncharacterized protein</fullName>
    </submittedName>
</protein>
<dbReference type="AlphaFoldDB" id="A0A2P2NYW8"/>
<proteinExistence type="predicted"/>
<organism evidence="1">
    <name type="scientific">Rhizophora mucronata</name>
    <name type="common">Asiatic mangrove</name>
    <dbReference type="NCBI Taxonomy" id="61149"/>
    <lineage>
        <taxon>Eukaryota</taxon>
        <taxon>Viridiplantae</taxon>
        <taxon>Streptophyta</taxon>
        <taxon>Embryophyta</taxon>
        <taxon>Tracheophyta</taxon>
        <taxon>Spermatophyta</taxon>
        <taxon>Magnoliopsida</taxon>
        <taxon>eudicotyledons</taxon>
        <taxon>Gunneridae</taxon>
        <taxon>Pentapetalae</taxon>
        <taxon>rosids</taxon>
        <taxon>fabids</taxon>
        <taxon>Malpighiales</taxon>
        <taxon>Rhizophoraceae</taxon>
        <taxon>Rhizophora</taxon>
    </lineage>
</organism>
<sequence>MMKVMRIGVFLLDIHYWIRCNLVLHQKEKNIGKNPKSESGFFSHLNTTKSAELGYAITFPMRSMFLLQ</sequence>
<dbReference type="EMBL" id="GGEC01067196">
    <property type="protein sequence ID" value="MBX47680.1"/>
    <property type="molecule type" value="Transcribed_RNA"/>
</dbReference>
<name>A0A2P2NYW8_RHIMU</name>